<keyword evidence="3" id="KW-0547">Nucleotide-binding</keyword>
<evidence type="ECO:0000313" key="8">
    <source>
        <dbReference type="EMBL" id="QMV74700.1"/>
    </source>
</evidence>
<dbReference type="InterPro" id="IPR003593">
    <property type="entry name" value="AAA+_ATPase"/>
</dbReference>
<dbReference type="CDD" id="cd03214">
    <property type="entry name" value="ABC_Iron-Siderophores_B12_Hemin"/>
    <property type="match status" value="1"/>
</dbReference>
<keyword evidence="2" id="KW-1003">Cell membrane</keyword>
<dbReference type="GO" id="GO:0005524">
    <property type="term" value="F:ATP binding"/>
    <property type="evidence" value="ECO:0007669"/>
    <property type="project" value="UniProtKB-KW"/>
</dbReference>
<dbReference type="SMART" id="SM00382">
    <property type="entry name" value="AAA"/>
    <property type="match status" value="1"/>
</dbReference>
<keyword evidence="4 8" id="KW-0067">ATP-binding</keyword>
<dbReference type="InterPro" id="IPR003439">
    <property type="entry name" value="ABC_transporter-like_ATP-bd"/>
</dbReference>
<dbReference type="Pfam" id="PF00005">
    <property type="entry name" value="ABC_tran"/>
    <property type="match status" value="1"/>
</dbReference>
<keyword evidence="5" id="KW-1278">Translocase</keyword>
<keyword evidence="1" id="KW-0813">Transport</keyword>
<protein>
    <submittedName>
        <fullName evidence="8">ABC transporter ATP-binding protein</fullName>
    </submittedName>
</protein>
<comment type="function">
    <text evidence="6">Part of the ABC transporter complex HmuTUV involved in hemin import. Responsible for energy coupling to the transport system.</text>
</comment>
<evidence type="ECO:0000313" key="9">
    <source>
        <dbReference type="Proteomes" id="UP000515240"/>
    </source>
</evidence>
<dbReference type="PROSITE" id="PS50893">
    <property type="entry name" value="ABC_TRANSPORTER_2"/>
    <property type="match status" value="1"/>
</dbReference>
<dbReference type="PANTHER" id="PTHR42794:SF1">
    <property type="entry name" value="HEMIN IMPORT ATP-BINDING PROTEIN HMUV"/>
    <property type="match status" value="1"/>
</dbReference>
<dbReference type="EMBL" id="CP058554">
    <property type="protein sequence ID" value="QMV74700.1"/>
    <property type="molecule type" value="Genomic_DNA"/>
</dbReference>
<evidence type="ECO:0000259" key="7">
    <source>
        <dbReference type="PROSITE" id="PS50893"/>
    </source>
</evidence>
<organism evidence="8 9">
    <name type="scientific">Comamonas piscis</name>
    <dbReference type="NCBI Taxonomy" id="1562974"/>
    <lineage>
        <taxon>Bacteria</taxon>
        <taxon>Pseudomonadati</taxon>
        <taxon>Pseudomonadota</taxon>
        <taxon>Betaproteobacteria</taxon>
        <taxon>Burkholderiales</taxon>
        <taxon>Comamonadaceae</taxon>
        <taxon>Comamonas</taxon>
    </lineage>
</organism>
<reference evidence="8 9" key="1">
    <citation type="journal article" date="2020" name="G3 (Bethesda)">
        <title>CeMbio - The Caenorhabditis elegans Microbiome Resource.</title>
        <authorList>
            <person name="Dirksen P."/>
            <person name="Assie A."/>
            <person name="Zimmermann J."/>
            <person name="Zhang F."/>
            <person name="Tietje A.M."/>
            <person name="Marsh S.A."/>
            <person name="Felix M.A."/>
            <person name="Shapira M."/>
            <person name="Kaleta C."/>
            <person name="Schulenburg H."/>
            <person name="Samuel B."/>
        </authorList>
    </citation>
    <scope>NUCLEOTIDE SEQUENCE [LARGE SCALE GENOMIC DNA]</scope>
    <source>
        <strain evidence="8 9">BIGb0172</strain>
    </source>
</reference>
<evidence type="ECO:0000256" key="1">
    <source>
        <dbReference type="ARBA" id="ARBA00022448"/>
    </source>
</evidence>
<dbReference type="Gene3D" id="3.40.50.300">
    <property type="entry name" value="P-loop containing nucleotide triphosphate hydrolases"/>
    <property type="match status" value="1"/>
</dbReference>
<name>A0A7G5EL25_9BURK</name>
<dbReference type="InterPro" id="IPR017871">
    <property type="entry name" value="ABC_transporter-like_CS"/>
</dbReference>
<keyword evidence="2" id="KW-0472">Membrane</keyword>
<feature type="domain" description="ABC transporter" evidence="7">
    <location>
        <begin position="10"/>
        <end position="246"/>
    </location>
</feature>
<dbReference type="GO" id="GO:0016887">
    <property type="term" value="F:ATP hydrolysis activity"/>
    <property type="evidence" value="ECO:0007669"/>
    <property type="project" value="InterPro"/>
</dbReference>
<dbReference type="PROSITE" id="PS00211">
    <property type="entry name" value="ABC_TRANSPORTER_1"/>
    <property type="match status" value="1"/>
</dbReference>
<dbReference type="PANTHER" id="PTHR42794">
    <property type="entry name" value="HEMIN IMPORT ATP-BINDING PROTEIN HMUV"/>
    <property type="match status" value="1"/>
</dbReference>
<evidence type="ECO:0000256" key="3">
    <source>
        <dbReference type="ARBA" id="ARBA00022741"/>
    </source>
</evidence>
<dbReference type="KEGG" id="cpis:HS961_18700"/>
<sequence>MPATATTAALSATNIHAAVPARTILHGVNAAFAQGCWTSIVGPNGAGKSSLLKVLGGLWPAAHWQGEVALLGKDLQRWPRKQRAQSLAWLGQGEVVTQELTVMDVAMLGRLPHQPWFAASSSEDHAVVEQCLRAAHAWDWRHRPVAELSGGERQRVLLARAMAVQAPVLLMDEPLANLDPPHQTDWVDSMRALTAQGTTVVSVLHEISVALLADHMLVLQAGRVLHQGRCDDPATHAALEAVFDHRIQVRAMDGVWMALPRTATAAQAGERLR</sequence>
<evidence type="ECO:0000256" key="2">
    <source>
        <dbReference type="ARBA" id="ARBA00022475"/>
    </source>
</evidence>
<evidence type="ECO:0000256" key="4">
    <source>
        <dbReference type="ARBA" id="ARBA00022840"/>
    </source>
</evidence>
<dbReference type="Proteomes" id="UP000515240">
    <property type="component" value="Chromosome"/>
</dbReference>
<dbReference type="InterPro" id="IPR027417">
    <property type="entry name" value="P-loop_NTPase"/>
</dbReference>
<accession>A0A7G5EL25</accession>
<evidence type="ECO:0000256" key="5">
    <source>
        <dbReference type="ARBA" id="ARBA00022967"/>
    </source>
</evidence>
<proteinExistence type="predicted"/>
<gene>
    <name evidence="8" type="ORF">HS961_18700</name>
</gene>
<evidence type="ECO:0000256" key="6">
    <source>
        <dbReference type="ARBA" id="ARBA00037066"/>
    </source>
</evidence>
<dbReference type="RefSeq" id="WP_182324571.1">
    <property type="nucleotide sequence ID" value="NZ_CP058554.1"/>
</dbReference>
<dbReference type="SUPFAM" id="SSF52540">
    <property type="entry name" value="P-loop containing nucleoside triphosphate hydrolases"/>
    <property type="match status" value="1"/>
</dbReference>
<keyword evidence="9" id="KW-1185">Reference proteome</keyword>
<dbReference type="AlphaFoldDB" id="A0A7G5EL25"/>